<feature type="domain" description="Mannose-6-phosphate isomerase cupin" evidence="8">
    <location>
        <begin position="252"/>
        <end position="325"/>
    </location>
</feature>
<dbReference type="InterPro" id="IPR014710">
    <property type="entry name" value="RmlC-like_jellyroll"/>
</dbReference>
<dbReference type="PANTHER" id="PTHR42742">
    <property type="entry name" value="TRANSCRIPTIONAL REPRESSOR MPRA"/>
    <property type="match status" value="1"/>
</dbReference>
<evidence type="ECO:0000256" key="3">
    <source>
        <dbReference type="ARBA" id="ARBA00029741"/>
    </source>
</evidence>
<dbReference type="GO" id="GO:0008270">
    <property type="term" value="F:zinc ion binding"/>
    <property type="evidence" value="ECO:0007669"/>
    <property type="project" value="InterPro"/>
</dbReference>
<evidence type="ECO:0000256" key="1">
    <source>
        <dbReference type="ARBA" id="ARBA00022723"/>
    </source>
</evidence>
<dbReference type="OrthoDB" id="9808275at2"/>
<organism evidence="9 10">
    <name type="scientific">Paenimyroides tangerinum</name>
    <dbReference type="NCBI Taxonomy" id="2488728"/>
    <lineage>
        <taxon>Bacteria</taxon>
        <taxon>Pseudomonadati</taxon>
        <taxon>Bacteroidota</taxon>
        <taxon>Flavobacteriia</taxon>
        <taxon>Flavobacteriales</taxon>
        <taxon>Flavobacteriaceae</taxon>
        <taxon>Paenimyroides</taxon>
    </lineage>
</organism>
<dbReference type="Pfam" id="PF21621">
    <property type="entry name" value="MPI_cupin_dom"/>
    <property type="match status" value="1"/>
</dbReference>
<dbReference type="EMBL" id="RQVQ01000013">
    <property type="protein sequence ID" value="RRJ91025.1"/>
    <property type="molecule type" value="Genomic_DNA"/>
</dbReference>
<proteinExistence type="predicted"/>
<feature type="active site" evidence="6">
    <location>
        <position position="206"/>
    </location>
</feature>
<dbReference type="Proteomes" id="UP000275719">
    <property type="component" value="Unassembled WGS sequence"/>
</dbReference>
<evidence type="ECO:0000259" key="7">
    <source>
        <dbReference type="Pfam" id="PF20511"/>
    </source>
</evidence>
<dbReference type="CDD" id="cd07010">
    <property type="entry name" value="cupin_PMI_type_I_N_bac"/>
    <property type="match status" value="1"/>
</dbReference>
<feature type="binding site" evidence="5">
    <location>
        <position position="111"/>
    </location>
    <ligand>
        <name>Zn(2+)</name>
        <dbReference type="ChEBI" id="CHEBI:29105"/>
    </ligand>
</feature>
<comment type="caution">
    <text evidence="9">The sequence shown here is derived from an EMBL/GenBank/DDBJ whole genome shotgun (WGS) entry which is preliminary data.</text>
</comment>
<comment type="cofactor">
    <cofactor evidence="5">
        <name>Zn(2+)</name>
        <dbReference type="ChEBI" id="CHEBI:29105"/>
    </cofactor>
    <text evidence="5">Binds 1 zinc ion per subunit.</text>
</comment>
<dbReference type="AlphaFoldDB" id="A0A3P3W763"/>
<keyword evidence="9" id="KW-0413">Isomerase</keyword>
<gene>
    <name evidence="9" type="ORF">EG240_07040</name>
</gene>
<name>A0A3P3W763_9FLAO</name>
<feature type="binding site" evidence="5">
    <location>
        <position position="128"/>
    </location>
    <ligand>
        <name>Zn(2+)</name>
        <dbReference type="ChEBI" id="CHEBI:29105"/>
    </ligand>
</feature>
<protein>
    <recommendedName>
        <fullName evidence="3">Phosphohexomutase</fullName>
    </recommendedName>
    <alternativeName>
        <fullName evidence="4">Phosphomannose isomerase</fullName>
    </alternativeName>
</protein>
<dbReference type="InterPro" id="IPR046457">
    <property type="entry name" value="PMI_typeI_cat"/>
</dbReference>
<reference evidence="9 10" key="1">
    <citation type="submission" date="2018-11" db="EMBL/GenBank/DDBJ databases">
        <title>Flavobacterium sp. nov., YIM 102701-2 draft genome.</title>
        <authorList>
            <person name="Li G."/>
            <person name="Jiang Y."/>
        </authorList>
    </citation>
    <scope>NUCLEOTIDE SEQUENCE [LARGE SCALE GENOMIC DNA]</scope>
    <source>
        <strain evidence="9 10">YIM 102701-2</strain>
    </source>
</reference>
<dbReference type="GO" id="GO:0004476">
    <property type="term" value="F:mannose-6-phosphate isomerase activity"/>
    <property type="evidence" value="ECO:0007669"/>
    <property type="project" value="InterPro"/>
</dbReference>
<evidence type="ECO:0000313" key="9">
    <source>
        <dbReference type="EMBL" id="RRJ91025.1"/>
    </source>
</evidence>
<accession>A0A3P3W763</accession>
<dbReference type="PIRSF" id="PIRSF036894">
    <property type="entry name" value="PMI_Firm_short"/>
    <property type="match status" value="1"/>
</dbReference>
<dbReference type="Gene3D" id="2.60.120.10">
    <property type="entry name" value="Jelly Rolls"/>
    <property type="match status" value="2"/>
</dbReference>
<dbReference type="InterPro" id="IPR011051">
    <property type="entry name" value="RmlC_Cupin_sf"/>
</dbReference>
<dbReference type="PANTHER" id="PTHR42742:SF3">
    <property type="entry name" value="FRUCTOKINASE"/>
    <property type="match status" value="1"/>
</dbReference>
<keyword evidence="1 5" id="KW-0479">Metal-binding</keyword>
<evidence type="ECO:0000256" key="2">
    <source>
        <dbReference type="ARBA" id="ARBA00022833"/>
    </source>
</evidence>
<dbReference type="InterPro" id="IPR051804">
    <property type="entry name" value="Carb_Metab_Reg_Kinase/Isom"/>
</dbReference>
<keyword evidence="10" id="KW-1185">Reference proteome</keyword>
<keyword evidence="2 5" id="KW-0862">Zinc</keyword>
<dbReference type="InterPro" id="IPR014628">
    <property type="entry name" value="Man6P_isomerase_Firm_short"/>
</dbReference>
<sequence>MNVLDSKDAFFAYPLLFKPILKDRIWGGKKLATLGKELSSESIGESWELSMVENDLSVVENGLYKNETIKTLIDSYPEAILGKSITNQFGKQFPLLFKFLDAKSDLSIQLHPNDELAKKRHNSFGKTEMWYIMQADENARIILGFKEDSSSEEYLENLNNKTLPSILKEYKVKKGDVFFIETGTIHAIGAGILLAEIQQTSDITYRVYDWDRVDENGNSRALHVDLALEAINYQKQNPEILYDKVENNENLLVSCDFFTSNLIPLNGTKEIDNSNDLFYVYICTEGNFEVQFETQTMNFKEGDTILIPAAMQNYVLKGNATLLQIFIK</sequence>
<feature type="domain" description="Phosphomannose isomerase type I catalytic" evidence="7">
    <location>
        <begin position="18"/>
        <end position="123"/>
    </location>
</feature>
<feature type="binding site" evidence="5">
    <location>
        <position position="186"/>
    </location>
    <ligand>
        <name>Zn(2+)</name>
        <dbReference type="ChEBI" id="CHEBI:29105"/>
    </ligand>
</feature>
<dbReference type="InterPro" id="IPR049071">
    <property type="entry name" value="MPI_cupin_dom"/>
</dbReference>
<evidence type="ECO:0000256" key="6">
    <source>
        <dbReference type="PIRSR" id="PIRSR036894-2"/>
    </source>
</evidence>
<evidence type="ECO:0000259" key="8">
    <source>
        <dbReference type="Pfam" id="PF21621"/>
    </source>
</evidence>
<dbReference type="SUPFAM" id="SSF51182">
    <property type="entry name" value="RmlC-like cupins"/>
    <property type="match status" value="1"/>
</dbReference>
<evidence type="ECO:0000256" key="4">
    <source>
        <dbReference type="ARBA" id="ARBA00030762"/>
    </source>
</evidence>
<dbReference type="Pfam" id="PF20511">
    <property type="entry name" value="PMI_typeI_cat"/>
    <property type="match status" value="1"/>
</dbReference>
<evidence type="ECO:0000256" key="5">
    <source>
        <dbReference type="PIRSR" id="PIRSR036894-1"/>
    </source>
</evidence>
<evidence type="ECO:0000313" key="10">
    <source>
        <dbReference type="Proteomes" id="UP000275719"/>
    </source>
</evidence>
<dbReference type="GO" id="GO:0005975">
    <property type="term" value="P:carbohydrate metabolic process"/>
    <property type="evidence" value="ECO:0007669"/>
    <property type="project" value="InterPro"/>
</dbReference>